<keyword evidence="2" id="KW-0472">Membrane</keyword>
<keyword evidence="4" id="KW-1185">Reference proteome</keyword>
<accession>A0A212T418</accession>
<reference evidence="3 4" key="1">
    <citation type="submission" date="2017-06" db="EMBL/GenBank/DDBJ databases">
        <authorList>
            <person name="Kim H.J."/>
            <person name="Triplett B.A."/>
        </authorList>
    </citation>
    <scope>NUCLEOTIDE SEQUENCE [LARGE SCALE GENOMIC DNA]</scope>
    <source>
        <strain evidence="3 4">DSM 22179</strain>
    </source>
</reference>
<proteinExistence type="predicted"/>
<dbReference type="RefSeq" id="WP_088817370.1">
    <property type="nucleotide sequence ID" value="NZ_FYEZ01000001.1"/>
</dbReference>
<sequence length="222" mass="24674">MAKRIPTDPARDPQHGATPLGEEGTGRPASGDGSSTRPRGQEKKGRPTPKRREAEAARRKPLVVTDRKAAKKAEREERAAERARVRQGMLDGDDRYLGARDRGPVRAYVRDRVDGRFTVGEVMLPVLLLLLVGTVAMMFLPNVAPWVRTVVFVAVYGLLLYGLLDAALLARRLRAEIPRVFPKRADEASGHLTYVVLRSFQMRGARTPRVRVSHGEQPLALR</sequence>
<gene>
    <name evidence="3" type="ORF">SAMN05445756_0350</name>
</gene>
<feature type="transmembrane region" description="Helical" evidence="2">
    <location>
        <begin position="122"/>
        <end position="140"/>
    </location>
</feature>
<dbReference type="AlphaFoldDB" id="A0A212T418"/>
<evidence type="ECO:0008006" key="5">
    <source>
        <dbReference type="Google" id="ProtNLM"/>
    </source>
</evidence>
<evidence type="ECO:0000313" key="4">
    <source>
        <dbReference type="Proteomes" id="UP000198122"/>
    </source>
</evidence>
<name>A0A212T418_9MICO</name>
<organism evidence="3 4">
    <name type="scientific">Kytococcus aerolatus</name>
    <dbReference type="NCBI Taxonomy" id="592308"/>
    <lineage>
        <taxon>Bacteria</taxon>
        <taxon>Bacillati</taxon>
        <taxon>Actinomycetota</taxon>
        <taxon>Actinomycetes</taxon>
        <taxon>Micrococcales</taxon>
        <taxon>Kytococcaceae</taxon>
        <taxon>Kytococcus</taxon>
    </lineage>
</organism>
<feature type="compositionally biased region" description="Basic and acidic residues" evidence="1">
    <location>
        <begin position="65"/>
        <end position="84"/>
    </location>
</feature>
<evidence type="ECO:0000256" key="1">
    <source>
        <dbReference type="SAM" id="MobiDB-lite"/>
    </source>
</evidence>
<feature type="compositionally biased region" description="Basic and acidic residues" evidence="1">
    <location>
        <begin position="39"/>
        <end position="58"/>
    </location>
</feature>
<feature type="transmembrane region" description="Helical" evidence="2">
    <location>
        <begin position="146"/>
        <end position="164"/>
    </location>
</feature>
<keyword evidence="2" id="KW-1133">Transmembrane helix</keyword>
<dbReference type="InterPro" id="IPR021403">
    <property type="entry name" value="DUF3043"/>
</dbReference>
<feature type="region of interest" description="Disordered" evidence="1">
    <location>
        <begin position="1"/>
        <end position="85"/>
    </location>
</feature>
<feature type="compositionally biased region" description="Basic and acidic residues" evidence="1">
    <location>
        <begin position="1"/>
        <end position="14"/>
    </location>
</feature>
<dbReference type="OrthoDB" id="5194448at2"/>
<evidence type="ECO:0000313" key="3">
    <source>
        <dbReference type="EMBL" id="SNC60787.1"/>
    </source>
</evidence>
<evidence type="ECO:0000256" key="2">
    <source>
        <dbReference type="SAM" id="Phobius"/>
    </source>
</evidence>
<dbReference type="Pfam" id="PF11241">
    <property type="entry name" value="DUF3043"/>
    <property type="match status" value="1"/>
</dbReference>
<dbReference type="EMBL" id="FYEZ01000001">
    <property type="protein sequence ID" value="SNC60787.1"/>
    <property type="molecule type" value="Genomic_DNA"/>
</dbReference>
<protein>
    <recommendedName>
        <fullName evidence="5">DUF3043 domain-containing protein</fullName>
    </recommendedName>
</protein>
<keyword evidence="2" id="KW-0812">Transmembrane</keyword>
<dbReference type="Proteomes" id="UP000198122">
    <property type="component" value="Unassembled WGS sequence"/>
</dbReference>